<evidence type="ECO:0000313" key="12">
    <source>
        <dbReference type="EMBL" id="WHY86536.1"/>
    </source>
</evidence>
<proteinExistence type="predicted"/>
<keyword evidence="8" id="KW-0902">Two-component regulatory system</keyword>
<dbReference type="InterPro" id="IPR027417">
    <property type="entry name" value="P-loop_NTPase"/>
</dbReference>
<dbReference type="KEGG" id="nnv:QNH39_01165"/>
<dbReference type="InterPro" id="IPR029016">
    <property type="entry name" value="GAF-like_dom_sf"/>
</dbReference>
<evidence type="ECO:0000256" key="8">
    <source>
        <dbReference type="ARBA" id="ARBA00023012"/>
    </source>
</evidence>
<feature type="domain" description="Histidine kinase" evidence="11">
    <location>
        <begin position="1488"/>
        <end position="1709"/>
    </location>
</feature>
<evidence type="ECO:0000259" key="11">
    <source>
        <dbReference type="PROSITE" id="PS50109"/>
    </source>
</evidence>
<dbReference type="InterPro" id="IPR041664">
    <property type="entry name" value="AAA_16"/>
</dbReference>
<accession>A0AA95MMP4</accession>
<dbReference type="InterPro" id="IPR004358">
    <property type="entry name" value="Sig_transdc_His_kin-like_C"/>
</dbReference>
<dbReference type="InterPro" id="IPR036890">
    <property type="entry name" value="HATPase_C_sf"/>
</dbReference>
<dbReference type="Gene3D" id="1.10.287.130">
    <property type="match status" value="1"/>
</dbReference>
<dbReference type="InterPro" id="IPR003018">
    <property type="entry name" value="GAF"/>
</dbReference>
<dbReference type="PROSITE" id="PS50011">
    <property type="entry name" value="PROTEIN_KINASE_DOM"/>
    <property type="match status" value="1"/>
</dbReference>
<dbReference type="Pfam" id="PF02518">
    <property type="entry name" value="HATPase_c"/>
    <property type="match status" value="1"/>
</dbReference>
<dbReference type="Pfam" id="PF01590">
    <property type="entry name" value="GAF"/>
    <property type="match status" value="1"/>
</dbReference>
<keyword evidence="6" id="KW-0418">Kinase</keyword>
<dbReference type="Proteomes" id="UP001178288">
    <property type="component" value="Chromosome"/>
</dbReference>
<dbReference type="Pfam" id="PF25503">
    <property type="entry name" value="TPR_CHK1"/>
    <property type="match status" value="1"/>
</dbReference>
<dbReference type="SMART" id="SM00065">
    <property type="entry name" value="GAF"/>
    <property type="match status" value="1"/>
</dbReference>
<dbReference type="InterPro" id="IPR003661">
    <property type="entry name" value="HisK_dim/P_dom"/>
</dbReference>
<keyword evidence="5" id="KW-0547">Nucleotide-binding</keyword>
<dbReference type="PANTHER" id="PTHR43642:SF1">
    <property type="entry name" value="HYBRID SIGNAL TRANSDUCTION HISTIDINE KINASE G"/>
    <property type="match status" value="1"/>
</dbReference>
<evidence type="ECO:0000256" key="1">
    <source>
        <dbReference type="ARBA" id="ARBA00000085"/>
    </source>
</evidence>
<gene>
    <name evidence="12" type="ORF">QNH39_01165</name>
</gene>
<dbReference type="InterPro" id="IPR011009">
    <property type="entry name" value="Kinase-like_dom_sf"/>
</dbReference>
<feature type="coiled-coil region" evidence="9">
    <location>
        <begin position="1447"/>
        <end position="1488"/>
    </location>
</feature>
<evidence type="ECO:0000313" key="13">
    <source>
        <dbReference type="Proteomes" id="UP001178288"/>
    </source>
</evidence>
<dbReference type="Pfam" id="PF00512">
    <property type="entry name" value="HisKA"/>
    <property type="match status" value="1"/>
</dbReference>
<dbReference type="Gene3D" id="3.30.565.10">
    <property type="entry name" value="Histidine kinase-like ATPase, C-terminal domain"/>
    <property type="match status" value="1"/>
</dbReference>
<dbReference type="InterPro" id="IPR036097">
    <property type="entry name" value="HisK_dim/P_sf"/>
</dbReference>
<dbReference type="Pfam" id="PF13191">
    <property type="entry name" value="AAA_16"/>
    <property type="match status" value="1"/>
</dbReference>
<keyword evidence="9" id="KW-0175">Coiled coil</keyword>
<dbReference type="SUPFAM" id="SSF47384">
    <property type="entry name" value="Homodimeric domain of signal transducing histidine kinase"/>
    <property type="match status" value="1"/>
</dbReference>
<dbReference type="EMBL" id="CP126114">
    <property type="protein sequence ID" value="WHY86536.1"/>
    <property type="molecule type" value="Genomic_DNA"/>
</dbReference>
<dbReference type="Gene3D" id="3.40.50.300">
    <property type="entry name" value="P-loop containing nucleotide triphosphate hydrolases"/>
    <property type="match status" value="1"/>
</dbReference>
<dbReference type="InterPro" id="IPR053159">
    <property type="entry name" value="Hybrid_Histidine_Kinase"/>
</dbReference>
<evidence type="ECO:0000259" key="10">
    <source>
        <dbReference type="PROSITE" id="PS50011"/>
    </source>
</evidence>
<dbReference type="SUPFAM" id="SSF52540">
    <property type="entry name" value="P-loop containing nucleoside triphosphate hydrolases"/>
    <property type="match status" value="1"/>
</dbReference>
<dbReference type="PRINTS" id="PR00344">
    <property type="entry name" value="BCTRLSENSOR"/>
</dbReference>
<dbReference type="InterPro" id="IPR003594">
    <property type="entry name" value="HATPase_dom"/>
</dbReference>
<evidence type="ECO:0000256" key="3">
    <source>
        <dbReference type="ARBA" id="ARBA00022553"/>
    </source>
</evidence>
<dbReference type="InterPro" id="IPR025662">
    <property type="entry name" value="Sigma_54_int_dom_ATP-bd_1"/>
</dbReference>
<protein>
    <recommendedName>
        <fullName evidence="2">histidine kinase</fullName>
        <ecNumber evidence="2">2.7.13.3</ecNumber>
    </recommendedName>
</protein>
<evidence type="ECO:0000256" key="6">
    <source>
        <dbReference type="ARBA" id="ARBA00022777"/>
    </source>
</evidence>
<evidence type="ECO:0000256" key="5">
    <source>
        <dbReference type="ARBA" id="ARBA00022741"/>
    </source>
</evidence>
<dbReference type="SUPFAM" id="SSF55781">
    <property type="entry name" value="GAF domain-like"/>
    <property type="match status" value="1"/>
</dbReference>
<dbReference type="PANTHER" id="PTHR43642">
    <property type="entry name" value="HYBRID SIGNAL TRANSDUCTION HISTIDINE KINASE G"/>
    <property type="match status" value="1"/>
</dbReference>
<keyword evidence="4" id="KW-0808">Transferase</keyword>
<evidence type="ECO:0000256" key="7">
    <source>
        <dbReference type="ARBA" id="ARBA00022840"/>
    </source>
</evidence>
<dbReference type="SUPFAM" id="SSF55874">
    <property type="entry name" value="ATPase domain of HSP90 chaperone/DNA topoisomerase II/histidine kinase"/>
    <property type="match status" value="1"/>
</dbReference>
<evidence type="ECO:0000256" key="2">
    <source>
        <dbReference type="ARBA" id="ARBA00012438"/>
    </source>
</evidence>
<sequence length="1723" mass="196886">MLKLTGFKELKKITADSFAEYYKGIFIAENEEIVIQKVVGLPYKADIEELQAFCELIAAINDPFFIKPIRLIQNGNHIMPVYKTFAAIPYKKLINTQSFSIQNFFVLAIQLCEILENIHAKGALLLQLNPYNLMIDLTNRRLLLLGLFHSISRGNLLRTYELPAEQIAYMAPEVSGRMNRKVDFRSNLYTLGIIFYEMLTNHLLFSSTDPLETIHAHFTRLPESPTDIYPEIPGVLSSIILKLLEKSPDDRYQSAASLKRDLKYCCEEYEKKGWIEDFPLGLMDNAKNFLKLDELYGRDQESNLLAQMMHHTLNGHQQTVFISGQSGSGKTALVRHLKNSSMGMKALFLEGKFDQLLKNIPYAPIAQALKTWVRIILSKGETNLSLWKQKIADGLGNDSGVMSAVLPEIEWIIGSQPMVEVLPSIESRSRLLMIFHKLINLITEENPLVLFIDDLQWADAASLELIEYLVSNVSTRNLFIILAFRDDSDLALNKAASAAIQKMHDSNKVHTSITLNHLQEEQVKQWVCDQYQVDDQNGEVLSTMIYNITMGNPFYITQLFHTIEKEKVISQSGSIKTIHFEMIKDLTISEDIVSYLVNRIKKQPKELQTLLKTASCLGQEFDIHILAALLNSEKKSTITDLLQGVKEGFLILSPVGKEDRDEERFLFIHDKVQQAMYSLLTEVEKQEIHLKIGKYLKNNKSIYLDNEVLFEAVSHLNTSAVFLNDEERKELASLNALAGEEAKKAAAFQSAYQYFLMARELLASDSWQQSYSLTYQITKGFGETAYLNSHFPEAETAFDEVLAKAHSREEKLKLYNLKITLFTHLHRVKDAVDAGIKGLQLYDWEINSNPGKIDIVMELIRIQLAFRNKNPLKLMDLPVMKDDTKKELMQTLININAPAFHVNQNLATSLMLKAFTFTLKNGQTDISSLVFNNFSLIQGAGFGNFRRSFEFGKLAIQHAEKSNSKSLKARVYFVNATFVNHWKNHLQENLFYLYESQKYSVESGNIHLAGAASSFIIMTLLLKGEGLQEVLAGVNQQLEFVRSINYRLSVDFMNEMKHWLDVLLSFNIEPIFDLPISNDDDSGYIVHFTLRLQMAYLLKEKEQAIKLLEKLSTLIDHTNVLVITPDYYFYRTLWLSRICDKCTIREKKKHIRNMRKNIKKMKKWAKCSPTNYKHKYYLMEAELFRVLKKSKEEIDSYFEKAIFYAIENNFKQDIAIIYECAGNYSISTGYVQLGRYYLKLAHEHYMLWGAVRKADHLLLEFPEIAEPLNKTKGIVRSNLNIDVETILKSAQAISKEIHFGELIVTMITTLLKNAGAEKGFLLLYRNNELDIVVKRDLDGSFITDLPGDINELSDEVPLQLIHYVYKTREHVVLENATLFGLFVDDPYIRKSGPKSVLSLPICHQNQLIAILYLENNLISHAFTEEHIQTLTMLSSQAAISIENARIYATLEDKIKERTADLEHAIERLAETNKKLQNEEALRRDLLSNISHDLRTPITSVQGYIEAIIDGIVDTPEQQLVYLKRTRERIYSLNRLIQDLFDLSQLTAGNINFSMENVAADKLFLHLCGQYEWDVTKNGLEFKASDPLSQGRLYPLVNVDIGRIDQVISNLIGNSIKHTAEGMIHMQLLFEEKSDHVTFAIHDSGSGINPDDLENIFERSYTKKGHTSKEGHGLGLAICKEIISFHKGLIWAESEPGKGTSIYFTIPAVQLNESELLVAEQMNK</sequence>
<dbReference type="Pfam" id="PF00069">
    <property type="entry name" value="Pkinase"/>
    <property type="match status" value="1"/>
</dbReference>
<dbReference type="CDD" id="cd00082">
    <property type="entry name" value="HisKA"/>
    <property type="match status" value="1"/>
</dbReference>
<evidence type="ECO:0000256" key="4">
    <source>
        <dbReference type="ARBA" id="ARBA00022679"/>
    </source>
</evidence>
<evidence type="ECO:0000256" key="9">
    <source>
        <dbReference type="SAM" id="Coils"/>
    </source>
</evidence>
<organism evidence="12 13">
    <name type="scientific">Neobacillus novalis</name>
    <dbReference type="NCBI Taxonomy" id="220687"/>
    <lineage>
        <taxon>Bacteria</taxon>
        <taxon>Bacillati</taxon>
        <taxon>Bacillota</taxon>
        <taxon>Bacilli</taxon>
        <taxon>Bacillales</taxon>
        <taxon>Bacillaceae</taxon>
        <taxon>Neobacillus</taxon>
    </lineage>
</organism>
<comment type="catalytic activity">
    <reaction evidence="1">
        <text>ATP + protein L-histidine = ADP + protein N-phospho-L-histidine.</text>
        <dbReference type="EC" id="2.7.13.3"/>
    </reaction>
</comment>
<dbReference type="SMART" id="SM00388">
    <property type="entry name" value="HisKA"/>
    <property type="match status" value="1"/>
</dbReference>
<dbReference type="InterPro" id="IPR000719">
    <property type="entry name" value="Prot_kinase_dom"/>
</dbReference>
<reference evidence="12" key="1">
    <citation type="submission" date="2023-05" db="EMBL/GenBank/DDBJ databases">
        <title>Comparative genomics of Bacillaceae isolates and their secondary metabolite potential.</title>
        <authorList>
            <person name="Song L."/>
            <person name="Nielsen L.J."/>
            <person name="Mohite O."/>
            <person name="Xu X."/>
            <person name="Weber T."/>
            <person name="Kovacs A.T."/>
        </authorList>
    </citation>
    <scope>NUCLEOTIDE SEQUENCE</scope>
    <source>
        <strain evidence="12">XLM17</strain>
    </source>
</reference>
<dbReference type="EC" id="2.7.13.3" evidence="2"/>
<dbReference type="PROSITE" id="PS50109">
    <property type="entry name" value="HIS_KIN"/>
    <property type="match status" value="1"/>
</dbReference>
<keyword evidence="13" id="KW-1185">Reference proteome</keyword>
<keyword evidence="7" id="KW-0067">ATP-binding</keyword>
<feature type="domain" description="Protein kinase" evidence="10">
    <location>
        <begin position="7"/>
        <end position="264"/>
    </location>
</feature>
<dbReference type="Gene3D" id="3.30.450.40">
    <property type="match status" value="1"/>
</dbReference>
<name>A0AA95MMP4_9BACI</name>
<dbReference type="GO" id="GO:0000155">
    <property type="term" value="F:phosphorelay sensor kinase activity"/>
    <property type="evidence" value="ECO:0007669"/>
    <property type="project" value="InterPro"/>
</dbReference>
<dbReference type="GO" id="GO:0005524">
    <property type="term" value="F:ATP binding"/>
    <property type="evidence" value="ECO:0007669"/>
    <property type="project" value="UniProtKB-KW"/>
</dbReference>
<dbReference type="PROSITE" id="PS00675">
    <property type="entry name" value="SIGMA54_INTERACT_1"/>
    <property type="match status" value="1"/>
</dbReference>
<dbReference type="Gene3D" id="1.10.510.10">
    <property type="entry name" value="Transferase(Phosphotransferase) domain 1"/>
    <property type="match status" value="1"/>
</dbReference>
<dbReference type="SUPFAM" id="SSF56112">
    <property type="entry name" value="Protein kinase-like (PK-like)"/>
    <property type="match status" value="1"/>
</dbReference>
<dbReference type="SMART" id="SM00220">
    <property type="entry name" value="S_TKc"/>
    <property type="match status" value="1"/>
</dbReference>
<keyword evidence="3" id="KW-0597">Phosphoprotein</keyword>
<dbReference type="SMART" id="SM00387">
    <property type="entry name" value="HATPase_c"/>
    <property type="match status" value="1"/>
</dbReference>
<dbReference type="InterPro" id="IPR005467">
    <property type="entry name" value="His_kinase_dom"/>
</dbReference>
<dbReference type="CDD" id="cd00075">
    <property type="entry name" value="HATPase"/>
    <property type="match status" value="1"/>
</dbReference>
<dbReference type="RefSeq" id="WP_066094896.1">
    <property type="nucleotide sequence ID" value="NZ_CP126114.1"/>
</dbReference>